<keyword evidence="3" id="KW-0949">S-adenosyl-L-methionine</keyword>
<gene>
    <name evidence="5" type="ORF">JOC94_001536</name>
</gene>
<protein>
    <submittedName>
        <fullName evidence="5">SAM-dependent methyltransferase</fullName>
    </submittedName>
</protein>
<dbReference type="InterPro" id="IPR025789">
    <property type="entry name" value="DOT1_dom"/>
</dbReference>
<dbReference type="GO" id="GO:0032259">
    <property type="term" value="P:methylation"/>
    <property type="evidence" value="ECO:0007669"/>
    <property type="project" value="UniProtKB-KW"/>
</dbReference>
<accession>A0ABS2R5Z8</accession>
<dbReference type="GO" id="GO:0008168">
    <property type="term" value="F:methyltransferase activity"/>
    <property type="evidence" value="ECO:0007669"/>
    <property type="project" value="UniProtKB-KW"/>
</dbReference>
<proteinExistence type="predicted"/>
<dbReference type="PANTHER" id="PTHR13610">
    <property type="entry name" value="METHYLTRANSFERASE DOMAIN-CONTAINING PROTEIN"/>
    <property type="match status" value="1"/>
</dbReference>
<evidence type="ECO:0000259" key="4">
    <source>
        <dbReference type="Pfam" id="PF08123"/>
    </source>
</evidence>
<evidence type="ECO:0000313" key="5">
    <source>
        <dbReference type="EMBL" id="MBM7714564.1"/>
    </source>
</evidence>
<dbReference type="Proteomes" id="UP000823485">
    <property type="component" value="Unassembled WGS sequence"/>
</dbReference>
<sequence length="201" mass="23585">MIDYKYDKLLSIKTTGDCEGPSAHVHYHRYEPTPYAALEQLFSRYRLSKSDCFVDMGCGKGRVAFFAHHLFQVSATGVEMNPSLYESALKNQANYIKNGKLKAGIVNFRRLLAQEYDIHPSDNVFFFFNPFSVQIFMNVIHHIGLSVAQTPRKVDLILYYPSIEYVHYVINYTPFQLIDEVRVDFLYEKNDHERFLIFRWC</sequence>
<dbReference type="PANTHER" id="PTHR13610:SF20">
    <property type="entry name" value="METHYLTRANSFERASE DOMAIN-CONTAINING PROTEIN"/>
    <property type="match status" value="1"/>
</dbReference>
<comment type="caution">
    <text evidence="5">The sequence shown here is derived from an EMBL/GenBank/DDBJ whole genome shotgun (WGS) entry which is preliminary data.</text>
</comment>
<dbReference type="Gene3D" id="3.40.50.150">
    <property type="entry name" value="Vaccinia Virus protein VP39"/>
    <property type="match status" value="1"/>
</dbReference>
<keyword evidence="6" id="KW-1185">Reference proteome</keyword>
<dbReference type="RefSeq" id="WP_077112489.1">
    <property type="nucleotide sequence ID" value="NZ_JAFBFH010000008.1"/>
</dbReference>
<feature type="domain" description="DOT1" evidence="4">
    <location>
        <begin position="34"/>
        <end position="95"/>
    </location>
</feature>
<organism evidence="5 6">
    <name type="scientific">Siminovitchia thermophila</name>
    <dbReference type="NCBI Taxonomy" id="1245522"/>
    <lineage>
        <taxon>Bacteria</taxon>
        <taxon>Bacillati</taxon>
        <taxon>Bacillota</taxon>
        <taxon>Bacilli</taxon>
        <taxon>Bacillales</taxon>
        <taxon>Bacillaceae</taxon>
        <taxon>Siminovitchia</taxon>
    </lineage>
</organism>
<reference evidence="5 6" key="1">
    <citation type="submission" date="2021-01" db="EMBL/GenBank/DDBJ databases">
        <title>Genomic Encyclopedia of Type Strains, Phase IV (KMG-IV): sequencing the most valuable type-strain genomes for metagenomic binning, comparative biology and taxonomic classification.</title>
        <authorList>
            <person name="Goeker M."/>
        </authorList>
    </citation>
    <scope>NUCLEOTIDE SEQUENCE [LARGE SCALE GENOMIC DNA]</scope>
    <source>
        <strain evidence="5 6">DSM 105453</strain>
    </source>
</reference>
<name>A0ABS2R5Z8_9BACI</name>
<dbReference type="InterPro" id="IPR026170">
    <property type="entry name" value="FAM173A/B"/>
</dbReference>
<dbReference type="Pfam" id="PF08123">
    <property type="entry name" value="DOT1"/>
    <property type="match status" value="1"/>
</dbReference>
<dbReference type="EMBL" id="JAFBFH010000008">
    <property type="protein sequence ID" value="MBM7714564.1"/>
    <property type="molecule type" value="Genomic_DNA"/>
</dbReference>
<evidence type="ECO:0000313" key="6">
    <source>
        <dbReference type="Proteomes" id="UP000823485"/>
    </source>
</evidence>
<dbReference type="SUPFAM" id="SSF53335">
    <property type="entry name" value="S-adenosyl-L-methionine-dependent methyltransferases"/>
    <property type="match status" value="1"/>
</dbReference>
<evidence type="ECO:0000256" key="1">
    <source>
        <dbReference type="ARBA" id="ARBA00022603"/>
    </source>
</evidence>
<keyword evidence="1 5" id="KW-0489">Methyltransferase</keyword>
<dbReference type="InterPro" id="IPR029063">
    <property type="entry name" value="SAM-dependent_MTases_sf"/>
</dbReference>
<keyword evidence="2" id="KW-0808">Transferase</keyword>
<evidence type="ECO:0000256" key="2">
    <source>
        <dbReference type="ARBA" id="ARBA00022679"/>
    </source>
</evidence>
<evidence type="ECO:0000256" key="3">
    <source>
        <dbReference type="ARBA" id="ARBA00022691"/>
    </source>
</evidence>